<dbReference type="Gene3D" id="3.40.50.1000">
    <property type="entry name" value="HAD superfamily/HAD-like"/>
    <property type="match status" value="1"/>
</dbReference>
<sequence length="287" mass="32150">MKIKAVFFDIDGTLLTDNRTVSPSTISAINQLRRQGILVGLATGRGPRFVLQYMASLSLDFAITYNGQYILSREKVLFMQELPKEDMPALIEYARQSKKDLSFGTAFGVAGSRIMSFGGGNLAYRLTRMVPASWAGFVNFIFNRFIRKVNPQNEEQLRIISERSIYQMMLLATERETRRLAPQFPRLDFTRSSPYAVDIISKGNSKLVGIERIGAQYQFSLDEVVVFGDSNNDLEMLAGIPHSVAMKNGTKKARQAAFYITDSNNHDGIFKALVHFGLVEGASYVSE</sequence>
<dbReference type="GO" id="GO:0000287">
    <property type="term" value="F:magnesium ion binding"/>
    <property type="evidence" value="ECO:0007669"/>
    <property type="project" value="TreeGrafter"/>
</dbReference>
<dbReference type="SFLD" id="SFLDG01140">
    <property type="entry name" value="C2.B:_Phosphomannomutase_and_P"/>
    <property type="match status" value="1"/>
</dbReference>
<dbReference type="InterPro" id="IPR006379">
    <property type="entry name" value="HAD-SF_hydro_IIB"/>
</dbReference>
<evidence type="ECO:0000313" key="4">
    <source>
        <dbReference type="Proteomes" id="UP000435423"/>
    </source>
</evidence>
<reference evidence="1 3" key="2">
    <citation type="submission" date="2019-11" db="EMBL/GenBank/DDBJ databases">
        <title>Streptococcis sp. isolated from the respiratory tract of Marmot.</title>
        <authorList>
            <person name="Zhang G."/>
        </authorList>
    </citation>
    <scope>NUCLEOTIDE SEQUENCE [LARGE SCALE GENOMIC DNA]</scope>
    <source>
        <strain evidence="3">zg-86</strain>
        <strain evidence="1">Zg-86</strain>
    </source>
</reference>
<dbReference type="Pfam" id="PF08282">
    <property type="entry name" value="Hydrolase_3"/>
    <property type="match status" value="1"/>
</dbReference>
<dbReference type="Proteomes" id="UP000435060">
    <property type="component" value="Unassembled WGS sequence"/>
</dbReference>
<reference evidence="2 4" key="1">
    <citation type="submission" date="2019-10" db="EMBL/GenBank/DDBJ databases">
        <title>Streptococcis sp, isolated from the respiratory tract of Marmot.</title>
        <authorList>
            <person name="Zhang G."/>
        </authorList>
    </citation>
    <scope>NUCLEOTIDE SEQUENCE [LARGE SCALE GENOMIC DNA]</scope>
    <source>
        <strain evidence="4">zg-70</strain>
        <strain evidence="2">Zg-70</strain>
    </source>
</reference>
<evidence type="ECO:0000313" key="3">
    <source>
        <dbReference type="Proteomes" id="UP000435060"/>
    </source>
</evidence>
<name>A0A6I4REM2_9STRE</name>
<dbReference type="Gene3D" id="3.30.1240.10">
    <property type="match status" value="1"/>
</dbReference>
<organism evidence="2 4">
    <name type="scientific">Streptococcus zhangguiae</name>
    <dbReference type="NCBI Taxonomy" id="2664091"/>
    <lineage>
        <taxon>Bacteria</taxon>
        <taxon>Bacillati</taxon>
        <taxon>Bacillota</taxon>
        <taxon>Bacilli</taxon>
        <taxon>Lactobacillales</taxon>
        <taxon>Streptococcaceae</taxon>
        <taxon>Streptococcus</taxon>
    </lineage>
</organism>
<dbReference type="Proteomes" id="UP000435423">
    <property type="component" value="Unassembled WGS sequence"/>
</dbReference>
<evidence type="ECO:0000313" key="2">
    <source>
        <dbReference type="EMBL" id="MWV56270.1"/>
    </source>
</evidence>
<dbReference type="InterPro" id="IPR023214">
    <property type="entry name" value="HAD_sf"/>
</dbReference>
<dbReference type="PANTHER" id="PTHR10000:SF25">
    <property type="entry name" value="PHOSPHATASE YKRA-RELATED"/>
    <property type="match status" value="1"/>
</dbReference>
<dbReference type="PANTHER" id="PTHR10000">
    <property type="entry name" value="PHOSPHOSERINE PHOSPHATASE"/>
    <property type="match status" value="1"/>
</dbReference>
<dbReference type="NCBIfam" id="TIGR01484">
    <property type="entry name" value="HAD-SF-IIB"/>
    <property type="match status" value="1"/>
</dbReference>
<dbReference type="GO" id="GO:0016791">
    <property type="term" value="F:phosphatase activity"/>
    <property type="evidence" value="ECO:0007669"/>
    <property type="project" value="TreeGrafter"/>
</dbReference>
<dbReference type="SFLD" id="SFLDS00003">
    <property type="entry name" value="Haloacid_Dehalogenase"/>
    <property type="match status" value="1"/>
</dbReference>
<dbReference type="AlphaFoldDB" id="A0A6I4REM2"/>
<keyword evidence="2" id="KW-0378">Hydrolase</keyword>
<proteinExistence type="predicted"/>
<accession>A0A6I4REM2</accession>
<dbReference type="PROSITE" id="PS01228">
    <property type="entry name" value="COF_1"/>
    <property type="match status" value="1"/>
</dbReference>
<dbReference type="EMBL" id="WLCG01000006">
    <property type="protein sequence ID" value="MTB64425.1"/>
    <property type="molecule type" value="Genomic_DNA"/>
</dbReference>
<dbReference type="EMBL" id="WUBJ01000005">
    <property type="protein sequence ID" value="MWV56270.1"/>
    <property type="molecule type" value="Genomic_DNA"/>
</dbReference>
<comment type="caution">
    <text evidence="2">The sequence shown here is derived from an EMBL/GenBank/DDBJ whole genome shotgun (WGS) entry which is preliminary data.</text>
</comment>
<evidence type="ECO:0000313" key="1">
    <source>
        <dbReference type="EMBL" id="MTB64425.1"/>
    </source>
</evidence>
<dbReference type="InterPro" id="IPR036412">
    <property type="entry name" value="HAD-like_sf"/>
</dbReference>
<dbReference type="SUPFAM" id="SSF56784">
    <property type="entry name" value="HAD-like"/>
    <property type="match status" value="1"/>
</dbReference>
<dbReference type="GO" id="GO:0005829">
    <property type="term" value="C:cytosol"/>
    <property type="evidence" value="ECO:0007669"/>
    <property type="project" value="TreeGrafter"/>
</dbReference>
<keyword evidence="3" id="KW-1185">Reference proteome</keyword>
<protein>
    <submittedName>
        <fullName evidence="2">HAD-IIB family hydrolase</fullName>
    </submittedName>
</protein>
<gene>
    <name evidence="1" type="ORF">GGG87_05370</name>
    <name evidence="2" type="ORF">GGH11_04710</name>
</gene>